<keyword evidence="4 5" id="KW-0067">ATP-binding</keyword>
<dbReference type="InterPro" id="IPR017441">
    <property type="entry name" value="Protein_kinase_ATP_BS"/>
</dbReference>
<dbReference type="RefSeq" id="WP_369260867.1">
    <property type="nucleotide sequence ID" value="NZ_CP163440.1"/>
</dbReference>
<feature type="domain" description="Protein kinase" evidence="7">
    <location>
        <begin position="15"/>
        <end position="279"/>
    </location>
</feature>
<dbReference type="PROSITE" id="PS50011">
    <property type="entry name" value="PROTEIN_KINASE_DOM"/>
    <property type="match status" value="1"/>
</dbReference>
<dbReference type="InterPro" id="IPR000719">
    <property type="entry name" value="Prot_kinase_dom"/>
</dbReference>
<dbReference type="SMART" id="SM00220">
    <property type="entry name" value="S_TKc"/>
    <property type="match status" value="1"/>
</dbReference>
<protein>
    <submittedName>
        <fullName evidence="8">Serine/threonine-protein kinase</fullName>
        <ecNumber evidence="8">2.7.11.1</ecNumber>
    </submittedName>
</protein>
<sequence>MDPLGPEDPPRIGPYRLIGRLGAGGMGRVYLARSEGGRTVAVKLVQTELAQEPEFRRRFAQEVAAARRVGGAWTAPVLDADTEATTPWVATGYIPGPSLQTVVDKEYGPLPLASVRVLANRLALSLQAIHAAGLVHRDLKPSNILLTVDAPRVIDFGIARALDTVLDDFRTRTGMMIGSPGFMSPEQVRGLRTSPASDVFCLGSVLAFAATGRPPFGTASSGLHALLFRVAEEEPDLAGLPPGIDTLVRDCLRKDPALRPTPAEVAARTEGGAGNEPWLPGALLAGLGRRAAELLDADGPPTEVAIPPTEVSAPPAEVAAPPTADAVTRDFGAAPGEVPVDPGPPEPAERPRRRRRRTRLIVVAAAAAIVAGIVVLSQLPDDGGDNGNKGGGGSASSSSSGSGGDPFAGAWEGNLTDSSDPNHEQFIRIETISGAQVGQKGDTLLVVSKDVLCKGEADLATKTSTERVLSPGKVTATVRYDPKANCNASAEQHLTPRGGRLHWVMANLSGDLQPAKTGSRPVPAVYLGTWKPASPSTAAEPTDRLTIHQGGFGSEVTTMTETSSTNGTVCTYRAILVSATDAGLVLGPDIADGCNAKATHIFTVTGENKLRRTDEKTGHTLDLVRAN</sequence>
<dbReference type="Gene3D" id="1.10.510.10">
    <property type="entry name" value="Transferase(Phosphotransferase) domain 1"/>
    <property type="match status" value="1"/>
</dbReference>
<evidence type="ECO:0000256" key="5">
    <source>
        <dbReference type="PROSITE-ProRule" id="PRU10141"/>
    </source>
</evidence>
<dbReference type="PROSITE" id="PS00107">
    <property type="entry name" value="PROTEIN_KINASE_ATP"/>
    <property type="match status" value="1"/>
</dbReference>
<evidence type="ECO:0000313" key="8">
    <source>
        <dbReference type="EMBL" id="XDQ64183.1"/>
    </source>
</evidence>
<dbReference type="EMBL" id="CP163440">
    <property type="protein sequence ID" value="XDQ64183.1"/>
    <property type="molecule type" value="Genomic_DNA"/>
</dbReference>
<evidence type="ECO:0000256" key="4">
    <source>
        <dbReference type="ARBA" id="ARBA00022840"/>
    </source>
</evidence>
<proteinExistence type="predicted"/>
<evidence type="ECO:0000256" key="6">
    <source>
        <dbReference type="SAM" id="MobiDB-lite"/>
    </source>
</evidence>
<dbReference type="Gene3D" id="3.30.200.20">
    <property type="entry name" value="Phosphorylase Kinase, domain 1"/>
    <property type="match status" value="1"/>
</dbReference>
<dbReference type="InterPro" id="IPR011009">
    <property type="entry name" value="Kinase-like_dom_sf"/>
</dbReference>
<dbReference type="EC" id="2.7.11.1" evidence="8"/>
<keyword evidence="1 8" id="KW-0808">Transferase</keyword>
<reference evidence="8" key="1">
    <citation type="submission" date="2024-07" db="EMBL/GenBank/DDBJ databases">
        <authorList>
            <person name="Yu S.T."/>
        </authorList>
    </citation>
    <scope>NUCLEOTIDE SEQUENCE</scope>
    <source>
        <strain evidence="8">R35</strain>
    </source>
</reference>
<feature type="region of interest" description="Disordered" evidence="6">
    <location>
        <begin position="298"/>
        <end position="354"/>
    </location>
</feature>
<dbReference type="PANTHER" id="PTHR43289:SF34">
    <property type="entry name" value="SERINE_THREONINE-PROTEIN KINASE YBDM-RELATED"/>
    <property type="match status" value="1"/>
</dbReference>
<accession>A0AB39S9M1</accession>
<dbReference type="SUPFAM" id="SSF56112">
    <property type="entry name" value="Protein kinase-like (PK-like)"/>
    <property type="match status" value="1"/>
</dbReference>
<dbReference type="GO" id="GO:0005524">
    <property type="term" value="F:ATP binding"/>
    <property type="evidence" value="ECO:0007669"/>
    <property type="project" value="UniProtKB-UniRule"/>
</dbReference>
<feature type="binding site" evidence="5">
    <location>
        <position position="43"/>
    </location>
    <ligand>
        <name>ATP</name>
        <dbReference type="ChEBI" id="CHEBI:30616"/>
    </ligand>
</feature>
<evidence type="ECO:0000256" key="1">
    <source>
        <dbReference type="ARBA" id="ARBA00022679"/>
    </source>
</evidence>
<organism evidence="8">
    <name type="scientific">Streptomyces sp. R35</name>
    <dbReference type="NCBI Taxonomy" id="3238630"/>
    <lineage>
        <taxon>Bacteria</taxon>
        <taxon>Bacillati</taxon>
        <taxon>Actinomycetota</taxon>
        <taxon>Actinomycetes</taxon>
        <taxon>Kitasatosporales</taxon>
        <taxon>Streptomycetaceae</taxon>
        <taxon>Streptomyces</taxon>
    </lineage>
</organism>
<gene>
    <name evidence="8" type="ORF">AB5J50_27090</name>
</gene>
<keyword evidence="2 5" id="KW-0547">Nucleotide-binding</keyword>
<dbReference type="GO" id="GO:0004674">
    <property type="term" value="F:protein serine/threonine kinase activity"/>
    <property type="evidence" value="ECO:0007669"/>
    <property type="project" value="UniProtKB-EC"/>
</dbReference>
<feature type="region of interest" description="Disordered" evidence="6">
    <location>
        <begin position="384"/>
        <end position="421"/>
    </location>
</feature>
<dbReference type="AlphaFoldDB" id="A0AB39S9M1"/>
<dbReference type="Pfam" id="PF00069">
    <property type="entry name" value="Pkinase"/>
    <property type="match status" value="1"/>
</dbReference>
<dbReference type="PANTHER" id="PTHR43289">
    <property type="entry name" value="MITOGEN-ACTIVATED PROTEIN KINASE KINASE KINASE 20-RELATED"/>
    <property type="match status" value="1"/>
</dbReference>
<keyword evidence="3 8" id="KW-0418">Kinase</keyword>
<dbReference type="CDD" id="cd14014">
    <property type="entry name" value="STKc_PknB_like"/>
    <property type="match status" value="1"/>
</dbReference>
<dbReference type="PROSITE" id="PS00108">
    <property type="entry name" value="PROTEIN_KINASE_ST"/>
    <property type="match status" value="1"/>
</dbReference>
<dbReference type="InterPro" id="IPR008271">
    <property type="entry name" value="Ser/Thr_kinase_AS"/>
</dbReference>
<feature type="compositionally biased region" description="Gly residues" evidence="6">
    <location>
        <begin position="385"/>
        <end position="394"/>
    </location>
</feature>
<name>A0AB39S9M1_9ACTN</name>
<evidence type="ECO:0000256" key="3">
    <source>
        <dbReference type="ARBA" id="ARBA00022777"/>
    </source>
</evidence>
<feature type="compositionally biased region" description="Low complexity" evidence="6">
    <location>
        <begin position="307"/>
        <end position="326"/>
    </location>
</feature>
<evidence type="ECO:0000259" key="7">
    <source>
        <dbReference type="PROSITE" id="PS50011"/>
    </source>
</evidence>
<evidence type="ECO:0000256" key="2">
    <source>
        <dbReference type="ARBA" id="ARBA00022741"/>
    </source>
</evidence>